<dbReference type="OrthoDB" id="3744491at2"/>
<accession>A0A543J023</accession>
<evidence type="ECO:0000256" key="1">
    <source>
        <dbReference type="SAM" id="MobiDB-lite"/>
    </source>
</evidence>
<proteinExistence type="predicted"/>
<dbReference type="EMBL" id="VFPQ01000001">
    <property type="protein sequence ID" value="TQM76172.1"/>
    <property type="molecule type" value="Genomic_DNA"/>
</dbReference>
<name>A0A543J023_9ACTN</name>
<protein>
    <submittedName>
        <fullName evidence="2">Uncharacterized protein</fullName>
    </submittedName>
</protein>
<evidence type="ECO:0000313" key="2">
    <source>
        <dbReference type="EMBL" id="TQM76172.1"/>
    </source>
</evidence>
<reference evidence="2 3" key="1">
    <citation type="submission" date="2019-06" db="EMBL/GenBank/DDBJ databases">
        <title>Sequencing the genomes of 1000 actinobacteria strains.</title>
        <authorList>
            <person name="Klenk H.-P."/>
        </authorList>
    </citation>
    <scope>NUCLEOTIDE SEQUENCE [LARGE SCALE GENOMIC DNA]</scope>
    <source>
        <strain evidence="2 3">DSM 43186</strain>
    </source>
</reference>
<organism evidence="2 3">
    <name type="scientific">Thermopolyspora flexuosa</name>
    <dbReference type="NCBI Taxonomy" id="103836"/>
    <lineage>
        <taxon>Bacteria</taxon>
        <taxon>Bacillati</taxon>
        <taxon>Actinomycetota</taxon>
        <taxon>Actinomycetes</taxon>
        <taxon>Streptosporangiales</taxon>
        <taxon>Streptosporangiaceae</taxon>
        <taxon>Thermopolyspora</taxon>
    </lineage>
</organism>
<dbReference type="AlphaFoldDB" id="A0A543J023"/>
<gene>
    <name evidence="2" type="ORF">FHX40_2899</name>
</gene>
<feature type="region of interest" description="Disordered" evidence="1">
    <location>
        <begin position="271"/>
        <end position="307"/>
    </location>
</feature>
<keyword evidence="3" id="KW-1185">Reference proteome</keyword>
<sequence length="307" mass="32327">MSNPSGPVFGASSGRAGDDLLLPVPARVSASYVVAAPERVPDDPASVIADALKGLPVPEGREPLTVTVTELGDDDPTLAWAREILCCPDCSPGAEAMLGELMRTSRHHLRVTGTAGPGWPPVHLYAVARAVEALAEATGGLPLDAEAPRPLPRPWRPAIATTPDTFAVADWLWIGVHPDPGGYALQTTGLARLGLPELRAEAIPVRRVTSWTRLFRALARSLTARLFDHLSAHESATPLPIPAEPVVTTADEALARNTPPPPEPRALTVRLRREPASPRVPVPHLVVTPGDGDPADCFPARGHGTGG</sequence>
<comment type="caution">
    <text evidence="2">The sequence shown here is derived from an EMBL/GenBank/DDBJ whole genome shotgun (WGS) entry which is preliminary data.</text>
</comment>
<evidence type="ECO:0000313" key="3">
    <source>
        <dbReference type="Proteomes" id="UP000319213"/>
    </source>
</evidence>
<dbReference type="Proteomes" id="UP000319213">
    <property type="component" value="Unassembled WGS sequence"/>
</dbReference>
<dbReference type="RefSeq" id="WP_142260089.1">
    <property type="nucleotide sequence ID" value="NZ_BMPV01000001.1"/>
</dbReference>